<evidence type="ECO:0000256" key="1">
    <source>
        <dbReference type="SAM" id="MobiDB-lite"/>
    </source>
</evidence>
<comment type="caution">
    <text evidence="2">The sequence shown here is derived from an EMBL/GenBank/DDBJ whole genome shotgun (WGS) entry which is preliminary data.</text>
</comment>
<feature type="compositionally biased region" description="Basic and acidic residues" evidence="1">
    <location>
        <begin position="12"/>
        <end position="31"/>
    </location>
</feature>
<reference evidence="2 3" key="1">
    <citation type="submission" date="2023-03" db="EMBL/GenBank/DDBJ databases">
        <title>High recombination rates correlate with genetic variation in Cardiocondyla obscurior ants.</title>
        <authorList>
            <person name="Errbii M."/>
        </authorList>
    </citation>
    <scope>NUCLEOTIDE SEQUENCE [LARGE SCALE GENOMIC DNA]</scope>
    <source>
        <strain evidence="2">Alpha-2009</strain>
        <tissue evidence="2">Whole body</tissue>
    </source>
</reference>
<dbReference type="AlphaFoldDB" id="A0AAW2ECY3"/>
<organism evidence="2 3">
    <name type="scientific">Cardiocondyla obscurior</name>
    <dbReference type="NCBI Taxonomy" id="286306"/>
    <lineage>
        <taxon>Eukaryota</taxon>
        <taxon>Metazoa</taxon>
        <taxon>Ecdysozoa</taxon>
        <taxon>Arthropoda</taxon>
        <taxon>Hexapoda</taxon>
        <taxon>Insecta</taxon>
        <taxon>Pterygota</taxon>
        <taxon>Neoptera</taxon>
        <taxon>Endopterygota</taxon>
        <taxon>Hymenoptera</taxon>
        <taxon>Apocrita</taxon>
        <taxon>Aculeata</taxon>
        <taxon>Formicoidea</taxon>
        <taxon>Formicidae</taxon>
        <taxon>Myrmicinae</taxon>
        <taxon>Cardiocondyla</taxon>
    </lineage>
</organism>
<accession>A0AAW2ECY3</accession>
<name>A0AAW2ECY3_9HYME</name>
<feature type="region of interest" description="Disordered" evidence="1">
    <location>
        <begin position="1"/>
        <end position="85"/>
    </location>
</feature>
<proteinExistence type="predicted"/>
<evidence type="ECO:0000313" key="3">
    <source>
        <dbReference type="Proteomes" id="UP001430953"/>
    </source>
</evidence>
<protein>
    <submittedName>
        <fullName evidence="2">Uncharacterized protein</fullName>
    </submittedName>
</protein>
<evidence type="ECO:0000313" key="2">
    <source>
        <dbReference type="EMBL" id="KAL0100583.1"/>
    </source>
</evidence>
<keyword evidence="3" id="KW-1185">Reference proteome</keyword>
<sequence>MLLTNQRKVVKRDKSSRNHRDSARFPRERTSGRKKSSRKTPCNIYGSETRRLHQPTQIENTRPSSSLPRLSLRKQQLRQPDFKPQPAEGITIANLNYHAVPFICVIIKAKGISNFVHHFLARHAHFQLNSLKESVFGQTLIIFIITTEQR</sequence>
<gene>
    <name evidence="2" type="ORF">PUN28_019726</name>
</gene>
<dbReference type="EMBL" id="JADYXP020000026">
    <property type="protein sequence ID" value="KAL0100583.1"/>
    <property type="molecule type" value="Genomic_DNA"/>
</dbReference>
<dbReference type="Proteomes" id="UP001430953">
    <property type="component" value="Unassembled WGS sequence"/>
</dbReference>